<sequence length="148" mass="16949">MKQEASSPTVVGINCIYVPASNIKRSADWYVNNLHLTLLNEVNESSKQAQLQINREQQLFLIKTKENLNLNYQEVDGNRQCFLTLEVTNIEELHKQLADCGVTVEEIQDQGDCGINFYLEDPDGNLIDIWGGWPKLSLERDLVLEKNR</sequence>
<dbReference type="InterPro" id="IPR037523">
    <property type="entry name" value="VOC_core"/>
</dbReference>
<dbReference type="PROSITE" id="PS51819">
    <property type="entry name" value="VOC"/>
    <property type="match status" value="1"/>
</dbReference>
<dbReference type="Gene3D" id="3.10.180.10">
    <property type="entry name" value="2,3-Dihydroxybiphenyl 1,2-Dioxygenase, domain 1"/>
    <property type="match status" value="1"/>
</dbReference>
<accession>A0A923RFS9</accession>
<evidence type="ECO:0000313" key="2">
    <source>
        <dbReference type="EMBL" id="MBC5635258.1"/>
    </source>
</evidence>
<proteinExistence type="predicted"/>
<dbReference type="Pfam" id="PF00903">
    <property type="entry name" value="Glyoxalase"/>
    <property type="match status" value="1"/>
</dbReference>
<comment type="caution">
    <text evidence="2">The sequence shown here is derived from an EMBL/GenBank/DDBJ whole genome shotgun (WGS) entry which is preliminary data.</text>
</comment>
<dbReference type="AlphaFoldDB" id="A0A923RFS9"/>
<gene>
    <name evidence="2" type="ORF">H8S33_00335</name>
</gene>
<dbReference type="Proteomes" id="UP000637359">
    <property type="component" value="Unassembled WGS sequence"/>
</dbReference>
<evidence type="ECO:0000313" key="3">
    <source>
        <dbReference type="Proteomes" id="UP000637359"/>
    </source>
</evidence>
<protein>
    <submittedName>
        <fullName evidence="2">VOC family protein</fullName>
    </submittedName>
</protein>
<reference evidence="2" key="1">
    <citation type="submission" date="2020-08" db="EMBL/GenBank/DDBJ databases">
        <title>Genome public.</title>
        <authorList>
            <person name="Liu C."/>
            <person name="Sun Q."/>
        </authorList>
    </citation>
    <scope>NUCLEOTIDE SEQUENCE</scope>
    <source>
        <strain evidence="2">BX22</strain>
    </source>
</reference>
<dbReference type="EMBL" id="JACOOL010000001">
    <property type="protein sequence ID" value="MBC5635258.1"/>
    <property type="molecule type" value="Genomic_DNA"/>
</dbReference>
<keyword evidence="3" id="KW-1185">Reference proteome</keyword>
<dbReference type="InterPro" id="IPR004360">
    <property type="entry name" value="Glyas_Fos-R_dOase_dom"/>
</dbReference>
<feature type="domain" description="VOC" evidence="1">
    <location>
        <begin position="12"/>
        <end position="132"/>
    </location>
</feature>
<evidence type="ECO:0000259" key="1">
    <source>
        <dbReference type="PROSITE" id="PS51819"/>
    </source>
</evidence>
<dbReference type="RefSeq" id="WP_186867974.1">
    <property type="nucleotide sequence ID" value="NZ_JACOOL010000001.1"/>
</dbReference>
<organism evidence="2 3">
    <name type="scientific">Ornithinibacillus hominis</name>
    <dbReference type="NCBI Taxonomy" id="2763055"/>
    <lineage>
        <taxon>Bacteria</taxon>
        <taxon>Bacillati</taxon>
        <taxon>Bacillota</taxon>
        <taxon>Bacilli</taxon>
        <taxon>Bacillales</taxon>
        <taxon>Bacillaceae</taxon>
        <taxon>Ornithinibacillus</taxon>
    </lineage>
</organism>
<dbReference type="CDD" id="cd06587">
    <property type="entry name" value="VOC"/>
    <property type="match status" value="1"/>
</dbReference>
<dbReference type="InterPro" id="IPR029068">
    <property type="entry name" value="Glyas_Bleomycin-R_OHBP_Dase"/>
</dbReference>
<dbReference type="SUPFAM" id="SSF54593">
    <property type="entry name" value="Glyoxalase/Bleomycin resistance protein/Dihydroxybiphenyl dioxygenase"/>
    <property type="match status" value="1"/>
</dbReference>
<name>A0A923RFS9_9BACI</name>